<dbReference type="Pfam" id="PF13421">
    <property type="entry name" value="Band_7_1"/>
    <property type="match status" value="1"/>
</dbReference>
<evidence type="ECO:0000259" key="1">
    <source>
        <dbReference type="Pfam" id="PF13421"/>
    </source>
</evidence>
<accession>A0A6P1Y4W7</accession>
<dbReference type="Pfam" id="PF14237">
    <property type="entry name" value="GYF_2"/>
    <property type="match status" value="1"/>
</dbReference>
<dbReference type="CDD" id="cd03408">
    <property type="entry name" value="SPFH_like_u1"/>
    <property type="match status" value="1"/>
</dbReference>
<dbReference type="InterPro" id="IPR025640">
    <property type="entry name" value="GYF_2"/>
</dbReference>
<organism evidence="3 4">
    <name type="scientific">Treponema vincentii</name>
    <dbReference type="NCBI Taxonomy" id="69710"/>
    <lineage>
        <taxon>Bacteria</taxon>
        <taxon>Pseudomonadati</taxon>
        <taxon>Spirochaetota</taxon>
        <taxon>Spirochaetia</taxon>
        <taxon>Spirochaetales</taxon>
        <taxon>Treponemataceae</taxon>
        <taxon>Treponema</taxon>
    </lineage>
</organism>
<name>A0A6P1Y4W7_9SPIR</name>
<dbReference type="PANTHER" id="PTHR37826">
    <property type="entry name" value="FLOTILLIN BAND_7_5 DOMAIN PROTEIN"/>
    <property type="match status" value="1"/>
</dbReference>
<feature type="domain" description="GYF" evidence="2">
    <location>
        <begin position="378"/>
        <end position="425"/>
    </location>
</feature>
<evidence type="ECO:0000313" key="3">
    <source>
        <dbReference type="EMBL" id="QHX43972.1"/>
    </source>
</evidence>
<sequence>MGIFKKKHEDGLMDVIRCDEPTYLIWKWRPKGAEEANSTKKENAIRYGSSLRVKDGEVAVFVYHQKDGTMQDYIERPYDDTIKTANLPILSSIVGAAFGGASPFQAEVYFINLAGIIQVKFGVPFFDVADARNTNFTVPVAVRGSINFRLTNYKEFIKLHRLIDFDLEAFKLQIRDAVCKYIKSIVTNIPFDTGLPVIHLERKIFEVSSVLQPILKQRLESEFGVTTSSVDISDIELDKSSEGYRELKAVTTDIISEQEKAKSAINIRQMEGMAEINMEEYQRERRLGTESSNLAAHQIDQQTRVGIAGAEALGKMGAAGGIGINLGNGGGFNPAGMMAGMAMGSAIGQNMAGMMHGALGGLSQPVPPPPPQVSQYNVAVNGQTTGPYTVATLSQMAASGQFTRESLVWKAGMANWMTAGNVPELSAIFGQNTPPIPPVPPMS</sequence>
<proteinExistence type="predicted"/>
<evidence type="ECO:0000259" key="2">
    <source>
        <dbReference type="Pfam" id="PF14237"/>
    </source>
</evidence>
<dbReference type="InterPro" id="IPR033880">
    <property type="entry name" value="SPFH_YdjI"/>
</dbReference>
<gene>
    <name evidence="3" type="ORF">GWP43_11535</name>
</gene>
<dbReference type="KEGG" id="trz:GWP43_11535"/>
<reference evidence="3 4" key="1">
    <citation type="submission" date="2020-01" db="EMBL/GenBank/DDBJ databases">
        <title>Complete genome sequence of a human oral phylogroup 1 Treponema sp. strain ATCC 700766, originally isolated from periodontitis dental plaque.</title>
        <authorList>
            <person name="Chan Y."/>
            <person name="Huo Y.-B."/>
            <person name="Yu X.-L."/>
            <person name="Zeng H."/>
            <person name="Leung W.-K."/>
            <person name="Watt R.M."/>
        </authorList>
    </citation>
    <scope>NUCLEOTIDE SEQUENCE [LARGE SCALE GENOMIC DNA]</scope>
    <source>
        <strain evidence="3 4">OMZ 804</strain>
    </source>
</reference>
<dbReference type="PANTHER" id="PTHR37826:SF2">
    <property type="entry name" value="ZINC-RIBBON DOMAIN-CONTAINING PROTEIN"/>
    <property type="match status" value="1"/>
</dbReference>
<dbReference type="RefSeq" id="WP_162664273.1">
    <property type="nucleotide sequence ID" value="NZ_CP048020.1"/>
</dbReference>
<dbReference type="EMBL" id="CP048020">
    <property type="protein sequence ID" value="QHX43972.1"/>
    <property type="molecule type" value="Genomic_DNA"/>
</dbReference>
<dbReference type="Proteomes" id="UP000464374">
    <property type="component" value="Chromosome"/>
</dbReference>
<feature type="domain" description="SPFH" evidence="1">
    <location>
        <begin position="41"/>
        <end position="240"/>
    </location>
</feature>
<evidence type="ECO:0000313" key="4">
    <source>
        <dbReference type="Proteomes" id="UP000464374"/>
    </source>
</evidence>
<dbReference type="AlphaFoldDB" id="A0A6P1Y4W7"/>
<protein>
    <submittedName>
        <fullName evidence="3">DUF4339 domain-containing protein</fullName>
    </submittedName>
</protein>